<dbReference type="GO" id="GO:0005524">
    <property type="term" value="F:ATP binding"/>
    <property type="evidence" value="ECO:0007669"/>
    <property type="project" value="InterPro"/>
</dbReference>
<dbReference type="PROSITE" id="PS50011">
    <property type="entry name" value="PROTEIN_KINASE_DOM"/>
    <property type="match status" value="1"/>
</dbReference>
<accession>A0A0B1SQ50</accession>
<dbReference type="InterPro" id="IPR011009">
    <property type="entry name" value="Kinase-like_dom_sf"/>
</dbReference>
<sequence>MEGGDLRSFLRDARPTQEHLNPFDLSILDIINISLDIARGCEELNRQKYIHRDLAARNCLLTERGPNRRAKIGDFGMARDIYELATNNYYRKGGRAKLPFSCDYEELCLMPRTALGVVLWEISSFGMLPYFGVDNFDVMGLVTNGGRLDAPNTVPVELQDVMRSCWNTKPEERPSFTEIVAALELLAQREELANVPICCLGPISSALVSPITPATPAAPLPSPSIADTPCTVVTALSPSSPDDRRPGFGISMTGVPYIPINSGALREVFEERSAGADARPSSDIEKLINSSSTADIRGEGKICPPLDS</sequence>
<dbReference type="InterPro" id="IPR020635">
    <property type="entry name" value="Tyr_kinase_cat_dom"/>
</dbReference>
<evidence type="ECO:0000313" key="4">
    <source>
        <dbReference type="Proteomes" id="UP000053660"/>
    </source>
</evidence>
<protein>
    <submittedName>
        <fullName evidence="3">Protein tyrosine kinase</fullName>
    </submittedName>
</protein>
<dbReference type="PRINTS" id="PR00109">
    <property type="entry name" value="TYRKINASE"/>
</dbReference>
<gene>
    <name evidence="3" type="ORF">OESDEN_12769</name>
</gene>
<evidence type="ECO:0000259" key="2">
    <source>
        <dbReference type="PROSITE" id="PS50011"/>
    </source>
</evidence>
<dbReference type="GO" id="GO:0004714">
    <property type="term" value="F:transmembrane receptor protein tyrosine kinase activity"/>
    <property type="evidence" value="ECO:0007669"/>
    <property type="project" value="TreeGrafter"/>
</dbReference>
<dbReference type="EMBL" id="KN557722">
    <property type="protein sequence ID" value="KHJ87458.1"/>
    <property type="molecule type" value="Genomic_DNA"/>
</dbReference>
<dbReference type="InterPro" id="IPR001245">
    <property type="entry name" value="Ser-Thr/Tyr_kinase_cat_dom"/>
</dbReference>
<dbReference type="AlphaFoldDB" id="A0A0B1SQ50"/>
<feature type="domain" description="Protein kinase" evidence="2">
    <location>
        <begin position="1"/>
        <end position="186"/>
    </location>
</feature>
<keyword evidence="4" id="KW-1185">Reference proteome</keyword>
<dbReference type="SUPFAM" id="SSF56112">
    <property type="entry name" value="Protein kinase-like (PK-like)"/>
    <property type="match status" value="1"/>
</dbReference>
<reference evidence="3 4" key="1">
    <citation type="submission" date="2014-03" db="EMBL/GenBank/DDBJ databases">
        <title>Draft genome of the hookworm Oesophagostomum dentatum.</title>
        <authorList>
            <person name="Mitreva M."/>
        </authorList>
    </citation>
    <scope>NUCLEOTIDE SEQUENCE [LARGE SCALE GENOMIC DNA]</scope>
    <source>
        <strain evidence="3 4">OD-Hann</strain>
    </source>
</reference>
<dbReference type="InterPro" id="IPR000719">
    <property type="entry name" value="Prot_kinase_dom"/>
</dbReference>
<dbReference type="PANTHER" id="PTHR24416">
    <property type="entry name" value="TYROSINE-PROTEIN KINASE RECEPTOR"/>
    <property type="match status" value="1"/>
</dbReference>
<dbReference type="GO" id="GO:0007169">
    <property type="term" value="P:cell surface receptor protein tyrosine kinase signaling pathway"/>
    <property type="evidence" value="ECO:0007669"/>
    <property type="project" value="TreeGrafter"/>
</dbReference>
<dbReference type="GO" id="GO:0043235">
    <property type="term" value="C:receptor complex"/>
    <property type="evidence" value="ECO:0007669"/>
    <property type="project" value="TreeGrafter"/>
</dbReference>
<organism evidence="3 4">
    <name type="scientific">Oesophagostomum dentatum</name>
    <name type="common">Nodular worm</name>
    <dbReference type="NCBI Taxonomy" id="61180"/>
    <lineage>
        <taxon>Eukaryota</taxon>
        <taxon>Metazoa</taxon>
        <taxon>Ecdysozoa</taxon>
        <taxon>Nematoda</taxon>
        <taxon>Chromadorea</taxon>
        <taxon>Rhabditida</taxon>
        <taxon>Rhabditina</taxon>
        <taxon>Rhabditomorpha</taxon>
        <taxon>Strongyloidea</taxon>
        <taxon>Strongylidae</taxon>
        <taxon>Oesophagostomum</taxon>
    </lineage>
</organism>
<feature type="compositionally biased region" description="Basic and acidic residues" evidence="1">
    <location>
        <begin position="272"/>
        <end position="286"/>
    </location>
</feature>
<dbReference type="InterPro" id="IPR050122">
    <property type="entry name" value="RTK"/>
</dbReference>
<name>A0A0B1SQ50_OESDE</name>
<dbReference type="OrthoDB" id="5847080at2759"/>
<dbReference type="PANTHER" id="PTHR24416:SF604">
    <property type="entry name" value="RECEPTOR PROTEIN-TYROSINE KINASE"/>
    <property type="match status" value="1"/>
</dbReference>
<dbReference type="InterPro" id="IPR008266">
    <property type="entry name" value="Tyr_kinase_AS"/>
</dbReference>
<keyword evidence="3" id="KW-0418">Kinase</keyword>
<dbReference type="GO" id="GO:0005886">
    <property type="term" value="C:plasma membrane"/>
    <property type="evidence" value="ECO:0007669"/>
    <property type="project" value="TreeGrafter"/>
</dbReference>
<dbReference type="SMART" id="SM00219">
    <property type="entry name" value="TyrKc"/>
    <property type="match status" value="1"/>
</dbReference>
<evidence type="ECO:0000313" key="3">
    <source>
        <dbReference type="EMBL" id="KHJ87458.1"/>
    </source>
</evidence>
<dbReference type="Pfam" id="PF07714">
    <property type="entry name" value="PK_Tyr_Ser-Thr"/>
    <property type="match status" value="1"/>
</dbReference>
<keyword evidence="3" id="KW-0808">Transferase</keyword>
<dbReference type="Proteomes" id="UP000053660">
    <property type="component" value="Unassembled WGS sequence"/>
</dbReference>
<evidence type="ECO:0000256" key="1">
    <source>
        <dbReference type="SAM" id="MobiDB-lite"/>
    </source>
</evidence>
<dbReference type="PROSITE" id="PS00109">
    <property type="entry name" value="PROTEIN_KINASE_TYR"/>
    <property type="match status" value="1"/>
</dbReference>
<dbReference type="Gene3D" id="1.10.510.10">
    <property type="entry name" value="Transferase(Phosphotransferase) domain 1"/>
    <property type="match status" value="1"/>
</dbReference>
<proteinExistence type="predicted"/>
<feature type="region of interest" description="Disordered" evidence="1">
    <location>
        <begin position="272"/>
        <end position="308"/>
    </location>
</feature>